<dbReference type="Pfam" id="PF00535">
    <property type="entry name" value="Glycos_transf_2"/>
    <property type="match status" value="1"/>
</dbReference>
<keyword evidence="7" id="KW-0997">Cell inner membrane</keyword>
<keyword evidence="2 7" id="KW-0328">Glycosyltransferase</keyword>
<dbReference type="HOGENOM" id="CLU_011907_0_0_6"/>
<dbReference type="Proteomes" id="UP000005522">
    <property type="component" value="Chromosome"/>
</dbReference>
<keyword evidence="3 7" id="KW-0808">Transferase</keyword>
<feature type="transmembrane region" description="Helical" evidence="7">
    <location>
        <begin position="32"/>
        <end position="49"/>
    </location>
</feature>
<dbReference type="PRINTS" id="PR01439">
    <property type="entry name" value="CELLSNTHASEA"/>
</dbReference>
<dbReference type="GO" id="GO:0030244">
    <property type="term" value="P:cellulose biosynthetic process"/>
    <property type="evidence" value="ECO:0007669"/>
    <property type="project" value="UniProtKB-KW"/>
</dbReference>
<dbReference type="eggNOG" id="COG1215">
    <property type="taxonomic scope" value="Bacteria"/>
</dbReference>
<dbReference type="GO" id="GO:0005886">
    <property type="term" value="C:plasma membrane"/>
    <property type="evidence" value="ECO:0007669"/>
    <property type="project" value="UniProtKB-SubCell"/>
</dbReference>
<feature type="transmembrane region" description="Helical" evidence="7">
    <location>
        <begin position="546"/>
        <end position="572"/>
    </location>
</feature>
<dbReference type="PANTHER" id="PTHR43867:SF2">
    <property type="entry name" value="CELLULOSE SYNTHASE CATALYTIC SUBUNIT A [UDP-FORMING]"/>
    <property type="match status" value="1"/>
</dbReference>
<keyword evidence="5 7" id="KW-1133">Transmembrane helix</keyword>
<dbReference type="EMBL" id="CP005986">
    <property type="protein sequence ID" value="AIA54405.1"/>
    <property type="molecule type" value="Genomic_DNA"/>
</dbReference>
<keyword evidence="7" id="KW-0135">Cellulose biosynthesis</keyword>
<dbReference type="PANTHER" id="PTHR43867">
    <property type="entry name" value="CELLULOSE SYNTHASE CATALYTIC SUBUNIT A [UDP-FORMING]"/>
    <property type="match status" value="1"/>
</dbReference>
<dbReference type="NCBIfam" id="TIGR03030">
    <property type="entry name" value="CelA"/>
    <property type="match status" value="1"/>
</dbReference>
<evidence type="ECO:0000256" key="6">
    <source>
        <dbReference type="ARBA" id="ARBA00023136"/>
    </source>
</evidence>
<dbReference type="InterPro" id="IPR003919">
    <property type="entry name" value="Cell_synth_A"/>
</dbReference>
<keyword evidence="7" id="KW-1003">Cell membrane</keyword>
<name>A0A059ZRW9_ACICK</name>
<keyword evidence="7" id="KW-0973">c-di-GMP</keyword>
<dbReference type="GO" id="GO:0016760">
    <property type="term" value="F:cellulose synthase (UDP-forming) activity"/>
    <property type="evidence" value="ECO:0007669"/>
    <property type="project" value="UniProtKB-EC"/>
</dbReference>
<dbReference type="RefSeq" id="WP_169737308.1">
    <property type="nucleotide sequence ID" value="NZ_CP005986.1"/>
</dbReference>
<feature type="transmembrane region" description="Helical" evidence="7">
    <location>
        <begin position="61"/>
        <end position="80"/>
    </location>
</feature>
<feature type="transmembrane region" description="Helical" evidence="7">
    <location>
        <begin position="522"/>
        <end position="540"/>
    </location>
</feature>
<proteinExistence type="predicted"/>
<evidence type="ECO:0000313" key="9">
    <source>
        <dbReference type="EMBL" id="AIA54405.1"/>
    </source>
</evidence>
<feature type="domain" description="Glycosyltransferase 2-like" evidence="8">
    <location>
        <begin position="142"/>
        <end position="330"/>
    </location>
</feature>
<accession>A0A059ZRW9</accession>
<comment type="function">
    <text evidence="7">Catalytic subunit of cellulose synthase. It polymerizes uridine 5'-diphosphate glucose to cellulose.</text>
</comment>
<dbReference type="Gene3D" id="3.90.550.10">
    <property type="entry name" value="Spore Coat Polysaccharide Biosynthesis Protein SpsA, Chain A"/>
    <property type="match status" value="1"/>
</dbReference>
<sequence>MASAWPSGFWWLLSLLPLAIFVSLPLSEEGQTTIAFALLGALSLSYFWRLRLPKDSVLLPWLRLFLVFTSLALALRYFYWRATETLPFGYGLASSLAGLLLFAVEIYGFVTFVFGHFINAQPLQRTPLPCDLADPALPTVDVFVPTYNEDPSVLRPTILAATQMLYPKDRFTVWILDDGGTEQKCKDKDPVKAAAAHRRARELQDMAAELGARYLTRARNEHAKAGNLNHALTKTSGTLVLVLDCDHIPTRDFLVNTVPFFRNDPKLFLLQTPHNFVTPDPVERNLKIFRETPAENELFYTVMQPGLDFWGTSFFCGSAAVLRREALDRVGGIAGQTITEDAETTLDAIGLGYRTAYLNRPMVSGLQPETYSGLIVQRVRWGQGMLQIFLLKNPWLQKNLHFVQRLLYTNFATYWGFAVARLLLFFAPPAYLIFGLDLCDTTAGQLLAYAGPYYLASLVSTQFYYREVRWPFISQVYETIQSIYVTQGIFRVLRRPRSPSFQVTPKGERLDSHFISSLSRPFYLLLAITTASLVAGVWRWQASPSMHGAIAFVMIWATLDLLFLLAALGVLYEKPQRRSEPRAWLDEELVLWVEGRPFRARASDGSRLGIGVDIGFSELDAATRRRALDLFHQAAIVTLRFADGKVLQARIENRQWGPRKQHLHLGLAYRFANIQDERYAVDLAFGDSARLQENLDRRHQGKSILGALAHIAVLAVIEGSKNLWWQLRNLWDLAYGAMGRTLRHGKTKELT</sequence>
<evidence type="ECO:0000256" key="1">
    <source>
        <dbReference type="ARBA" id="ARBA00004141"/>
    </source>
</evidence>
<protein>
    <recommendedName>
        <fullName evidence="7">Cellulose synthase catalytic subunit [UDP-forming]</fullName>
        <ecNumber evidence="7">2.4.1.12</ecNumber>
    </recommendedName>
</protein>
<feature type="transmembrane region" description="Helical" evidence="7">
    <location>
        <begin position="9"/>
        <end position="26"/>
    </location>
</feature>
<evidence type="ECO:0000256" key="2">
    <source>
        <dbReference type="ARBA" id="ARBA00022676"/>
    </source>
</evidence>
<evidence type="ECO:0000256" key="4">
    <source>
        <dbReference type="ARBA" id="ARBA00022692"/>
    </source>
</evidence>
<evidence type="ECO:0000256" key="5">
    <source>
        <dbReference type="ARBA" id="ARBA00022989"/>
    </source>
</evidence>
<dbReference type="CDD" id="cd06421">
    <property type="entry name" value="CESA_CelA_like"/>
    <property type="match status" value="1"/>
</dbReference>
<dbReference type="UniPathway" id="UPA00694"/>
<dbReference type="KEGG" id="acz:Acaty_c0519"/>
<dbReference type="AlphaFoldDB" id="A0A059ZRW9"/>
<feature type="transmembrane region" description="Helical" evidence="7">
    <location>
        <begin position="446"/>
        <end position="465"/>
    </location>
</feature>
<dbReference type="InterPro" id="IPR050321">
    <property type="entry name" value="Glycosyltr_2/OpgH_subfam"/>
</dbReference>
<keyword evidence="4 7" id="KW-0812">Transmembrane</keyword>
<dbReference type="EC" id="2.4.1.12" evidence="7"/>
<dbReference type="GO" id="GO:0006011">
    <property type="term" value="P:UDP-alpha-D-glucose metabolic process"/>
    <property type="evidence" value="ECO:0007669"/>
    <property type="project" value="InterPro"/>
</dbReference>
<evidence type="ECO:0000256" key="7">
    <source>
        <dbReference type="RuleBase" id="RU365020"/>
    </source>
</evidence>
<feature type="transmembrane region" description="Helical" evidence="7">
    <location>
        <begin position="414"/>
        <end position="434"/>
    </location>
</feature>
<comment type="catalytic activity">
    <reaction evidence="7">
        <text>[(1-&gt;4)-beta-D-glucosyl](n) + UDP-alpha-D-glucose = [(1-&gt;4)-beta-D-glucosyl](n+1) + UDP + H(+)</text>
        <dbReference type="Rhea" id="RHEA:19929"/>
        <dbReference type="Rhea" id="RHEA-COMP:10033"/>
        <dbReference type="Rhea" id="RHEA-COMP:10034"/>
        <dbReference type="ChEBI" id="CHEBI:15378"/>
        <dbReference type="ChEBI" id="CHEBI:18246"/>
        <dbReference type="ChEBI" id="CHEBI:58223"/>
        <dbReference type="ChEBI" id="CHEBI:58885"/>
        <dbReference type="EC" id="2.4.1.12"/>
    </reaction>
</comment>
<organism evidence="9 10">
    <name type="scientific">Acidithiobacillus caldus (strain ATCC 51756 / DSM 8584 / KU)</name>
    <dbReference type="NCBI Taxonomy" id="637389"/>
    <lineage>
        <taxon>Bacteria</taxon>
        <taxon>Pseudomonadati</taxon>
        <taxon>Pseudomonadota</taxon>
        <taxon>Acidithiobacillia</taxon>
        <taxon>Acidithiobacillales</taxon>
        <taxon>Acidithiobacillaceae</taxon>
        <taxon>Acidithiobacillus</taxon>
    </lineage>
</organism>
<evidence type="ECO:0000259" key="8">
    <source>
        <dbReference type="Pfam" id="PF00535"/>
    </source>
</evidence>
<evidence type="ECO:0000313" key="10">
    <source>
        <dbReference type="Proteomes" id="UP000005522"/>
    </source>
</evidence>
<feature type="transmembrane region" description="Helical" evidence="7">
    <location>
        <begin position="92"/>
        <end position="118"/>
    </location>
</feature>
<dbReference type="SUPFAM" id="SSF53448">
    <property type="entry name" value="Nucleotide-diphospho-sugar transferases"/>
    <property type="match status" value="1"/>
</dbReference>
<reference evidence="9 10" key="1">
    <citation type="journal article" date="2009" name="J. Bacteriol.">
        <title>Draft genome sequence of the extremely acidophilic bacterium Acidithiobacillus caldus ATCC 51756 reveals metabolic versatility in the genus Acidithiobacillus.</title>
        <authorList>
            <person name="Valdes J."/>
            <person name="Quatrini R."/>
            <person name="Hallberg K."/>
            <person name="Dopson M."/>
            <person name="Valenzuela P.D."/>
            <person name="Holmes D.S."/>
        </authorList>
    </citation>
    <scope>NUCLEOTIDE SEQUENCE [LARGE SCALE GENOMIC DNA]</scope>
    <source>
        <strain evidence="10">ATCC 51756 / DSM 8584 / KU</strain>
    </source>
</reference>
<comment type="cofactor">
    <cofactor evidence="7">
        <name>Mg(2+)</name>
        <dbReference type="ChEBI" id="CHEBI:18420"/>
    </cofactor>
</comment>
<comment type="subcellular location">
    <subcellularLocation>
        <location evidence="7">Cell inner membrane</location>
    </subcellularLocation>
    <subcellularLocation>
        <location evidence="1">Membrane</location>
        <topology evidence="1">Multi-pass membrane protein</topology>
    </subcellularLocation>
</comment>
<dbReference type="InterPro" id="IPR029044">
    <property type="entry name" value="Nucleotide-diphossugar_trans"/>
</dbReference>
<dbReference type="GO" id="GO:0035438">
    <property type="term" value="F:cyclic-di-GMP binding"/>
    <property type="evidence" value="ECO:0007669"/>
    <property type="project" value="InterPro"/>
</dbReference>
<gene>
    <name evidence="9" type="ORF">Acaty_c0519</name>
</gene>
<dbReference type="InterPro" id="IPR001173">
    <property type="entry name" value="Glyco_trans_2-like"/>
</dbReference>
<comment type="pathway">
    <text evidence="7">Glycan metabolism; bacterial cellulose biosynthesis.</text>
</comment>
<keyword evidence="6 7" id="KW-0472">Membrane</keyword>
<evidence type="ECO:0000256" key="3">
    <source>
        <dbReference type="ARBA" id="ARBA00022679"/>
    </source>
</evidence>